<keyword evidence="1" id="KW-0175">Coiled coil</keyword>
<dbReference type="AlphaFoldDB" id="M0H6Q1"/>
<reference evidence="2 3" key="1">
    <citation type="journal article" date="2014" name="PLoS Genet.">
        <title>Phylogenetically driven sequencing of extremely halophilic archaea reveals strategies for static and dynamic osmo-response.</title>
        <authorList>
            <person name="Becker E.A."/>
            <person name="Seitzer P.M."/>
            <person name="Tritt A."/>
            <person name="Larsen D."/>
            <person name="Krusor M."/>
            <person name="Yao A.I."/>
            <person name="Wu D."/>
            <person name="Madern D."/>
            <person name="Eisen J.A."/>
            <person name="Darling A.E."/>
            <person name="Facciotti M.T."/>
        </authorList>
    </citation>
    <scope>NUCLEOTIDE SEQUENCE [LARGE SCALE GENOMIC DNA]</scope>
    <source>
        <strain evidence="3">ATCC 33959 / DSM 4427 / JCM 8863 / NBRC 102184 / NCIMB 2188 / Ma 2.38</strain>
    </source>
</reference>
<name>M0H6Q1_HALGM</name>
<evidence type="ECO:0000256" key="1">
    <source>
        <dbReference type="SAM" id="Coils"/>
    </source>
</evidence>
<gene>
    <name evidence="2" type="ORF">C454_11156</name>
</gene>
<evidence type="ECO:0008006" key="4">
    <source>
        <dbReference type="Google" id="ProtNLM"/>
    </source>
</evidence>
<evidence type="ECO:0000313" key="3">
    <source>
        <dbReference type="Proteomes" id="UP000011571"/>
    </source>
</evidence>
<organism evidence="2 3">
    <name type="scientific">Haloferax gibbonsii (strain ATCC 33959 / DSM 4427 / JCM 8863 / NBRC 102184 / NCIMB 2188 / Ma 2.38)</name>
    <dbReference type="NCBI Taxonomy" id="1227459"/>
    <lineage>
        <taxon>Archaea</taxon>
        <taxon>Methanobacteriati</taxon>
        <taxon>Methanobacteriota</taxon>
        <taxon>Stenosarchaea group</taxon>
        <taxon>Halobacteria</taxon>
        <taxon>Halobacteriales</taxon>
        <taxon>Haloferacaceae</taxon>
        <taxon>Haloferax</taxon>
    </lineage>
</organism>
<evidence type="ECO:0000313" key="2">
    <source>
        <dbReference type="EMBL" id="ELZ80165.1"/>
    </source>
</evidence>
<dbReference type="Proteomes" id="UP000011571">
    <property type="component" value="Unassembled WGS sequence"/>
</dbReference>
<dbReference type="Gene3D" id="1.10.10.10">
    <property type="entry name" value="Winged helix-like DNA-binding domain superfamily/Winged helix DNA-binding domain"/>
    <property type="match status" value="1"/>
</dbReference>
<dbReference type="InterPro" id="IPR036388">
    <property type="entry name" value="WH-like_DNA-bd_sf"/>
</dbReference>
<proteinExistence type="predicted"/>
<accession>M0H6Q1</accession>
<keyword evidence="3" id="KW-1185">Reference proteome</keyword>
<feature type="coiled-coil region" evidence="1">
    <location>
        <begin position="104"/>
        <end position="131"/>
    </location>
</feature>
<sequence length="136" mass="16244">MTDELPLRDKDLTVLQCISEGKDDIQKITSATTLENHEVNYCFTKLEKHGLLKIRRTDGYTTRIVNGQKRTFKAPKRAELTKSGKQHLEKRQESEIHWFEYISQEEIIQLVRRQEQRIERLETAVEMLRERFQKNI</sequence>
<dbReference type="EMBL" id="AOLJ01000017">
    <property type="protein sequence ID" value="ELZ80165.1"/>
    <property type="molecule type" value="Genomic_DNA"/>
</dbReference>
<dbReference type="RefSeq" id="WP_004975554.1">
    <property type="nucleotide sequence ID" value="NZ_AOLJ01000017.1"/>
</dbReference>
<comment type="caution">
    <text evidence="2">The sequence shown here is derived from an EMBL/GenBank/DDBJ whole genome shotgun (WGS) entry which is preliminary data.</text>
</comment>
<protein>
    <recommendedName>
        <fullName evidence="4">Transcriptional regulator</fullName>
    </recommendedName>
</protein>